<reference evidence="2 3" key="1">
    <citation type="journal article" date="2010" name="Nature">
        <title>Genome sequencing and analysis of the model grass Brachypodium distachyon.</title>
        <authorList>
            <consortium name="International Brachypodium Initiative"/>
        </authorList>
    </citation>
    <scope>NUCLEOTIDE SEQUENCE [LARGE SCALE GENOMIC DNA]</scope>
    <source>
        <strain evidence="2 3">Bd21</strain>
    </source>
</reference>
<reference evidence="2" key="2">
    <citation type="submission" date="2017-06" db="EMBL/GenBank/DDBJ databases">
        <title>WGS assembly of Brachypodium distachyon.</title>
        <authorList>
            <consortium name="The International Brachypodium Initiative"/>
            <person name="Lucas S."/>
            <person name="Harmon-Smith M."/>
            <person name="Lail K."/>
            <person name="Tice H."/>
            <person name="Grimwood J."/>
            <person name="Bruce D."/>
            <person name="Barry K."/>
            <person name="Shu S."/>
            <person name="Lindquist E."/>
            <person name="Wang M."/>
            <person name="Pitluck S."/>
            <person name="Vogel J.P."/>
            <person name="Garvin D.F."/>
            <person name="Mockler T.C."/>
            <person name="Schmutz J."/>
            <person name="Rokhsar D."/>
            <person name="Bevan M.W."/>
        </authorList>
    </citation>
    <scope>NUCLEOTIDE SEQUENCE</scope>
    <source>
        <strain evidence="2">Bd21</strain>
    </source>
</reference>
<evidence type="ECO:0000313" key="2">
    <source>
        <dbReference type="EMBL" id="PNT67859.1"/>
    </source>
</evidence>
<name>A0A2K2D0Q1_BRADI</name>
<reference evidence="3" key="3">
    <citation type="submission" date="2018-08" db="UniProtKB">
        <authorList>
            <consortium name="EnsemblPlants"/>
        </authorList>
    </citation>
    <scope>IDENTIFICATION</scope>
    <source>
        <strain evidence="3">cv. Bd21</strain>
    </source>
</reference>
<dbReference type="InParanoid" id="A0A2K2D0Q1"/>
<evidence type="ECO:0000256" key="1">
    <source>
        <dbReference type="SAM" id="MobiDB-lite"/>
    </source>
</evidence>
<feature type="region of interest" description="Disordered" evidence="1">
    <location>
        <begin position="48"/>
        <end position="109"/>
    </location>
</feature>
<sequence length="218" mass="23919">QLACTTTPACCLGASCGPPAASRTPLRASARKCLACCLARPAAGLRPHAPLLRRRAPRRRPPHARPPRAASRARRRPPPARAPRAASRAPRPAFARMRPPPASPNLTTPHRTACVRVASSSTPPPVPARPARRVVEPNWDKEEEEGSGRVGSVFSPEKWDPPVRNPVKVPSKSPILVFWVLCYIYSEWLWCSGQISDKCGSMRQVTGEVWFSKIYSKT</sequence>
<dbReference type="EnsemblPlants" id="PNT67859">
    <property type="protein sequence ID" value="PNT67859"/>
    <property type="gene ID" value="BRADI_3g33023v3"/>
</dbReference>
<dbReference type="Proteomes" id="UP000008810">
    <property type="component" value="Chromosome 3"/>
</dbReference>
<keyword evidence="4" id="KW-1185">Reference proteome</keyword>
<feature type="compositionally biased region" description="Low complexity" evidence="1">
    <location>
        <begin position="82"/>
        <end position="97"/>
    </location>
</feature>
<feature type="non-terminal residue" evidence="2">
    <location>
        <position position="1"/>
    </location>
</feature>
<feature type="compositionally biased region" description="Basic residues" evidence="1">
    <location>
        <begin position="51"/>
        <end position="78"/>
    </location>
</feature>
<evidence type="ECO:0000313" key="3">
    <source>
        <dbReference type="EnsemblPlants" id="PNT67859"/>
    </source>
</evidence>
<organism evidence="2">
    <name type="scientific">Brachypodium distachyon</name>
    <name type="common">Purple false brome</name>
    <name type="synonym">Trachynia distachya</name>
    <dbReference type="NCBI Taxonomy" id="15368"/>
    <lineage>
        <taxon>Eukaryota</taxon>
        <taxon>Viridiplantae</taxon>
        <taxon>Streptophyta</taxon>
        <taxon>Embryophyta</taxon>
        <taxon>Tracheophyta</taxon>
        <taxon>Spermatophyta</taxon>
        <taxon>Magnoliopsida</taxon>
        <taxon>Liliopsida</taxon>
        <taxon>Poales</taxon>
        <taxon>Poaceae</taxon>
        <taxon>BOP clade</taxon>
        <taxon>Pooideae</taxon>
        <taxon>Stipodae</taxon>
        <taxon>Brachypodieae</taxon>
        <taxon>Brachypodium</taxon>
    </lineage>
</organism>
<dbReference type="Gramene" id="PNT67859">
    <property type="protein sequence ID" value="PNT67859"/>
    <property type="gene ID" value="BRADI_3g33023v3"/>
</dbReference>
<accession>A0A2K2D0Q1</accession>
<proteinExistence type="predicted"/>
<dbReference type="EMBL" id="CM000882">
    <property type="protein sequence ID" value="PNT67859.1"/>
    <property type="molecule type" value="Genomic_DNA"/>
</dbReference>
<gene>
    <name evidence="2" type="ORF">BRADI_3g33023v3</name>
</gene>
<protein>
    <submittedName>
        <fullName evidence="2 3">Uncharacterized protein</fullName>
    </submittedName>
</protein>
<dbReference type="AlphaFoldDB" id="A0A2K2D0Q1"/>
<evidence type="ECO:0000313" key="4">
    <source>
        <dbReference type="Proteomes" id="UP000008810"/>
    </source>
</evidence>